<gene>
    <name evidence="2" type="ORF">AXF42_Ash019608</name>
</gene>
<keyword evidence="3" id="KW-1185">Reference proteome</keyword>
<evidence type="ECO:0000313" key="2">
    <source>
        <dbReference type="EMBL" id="PKA50090.1"/>
    </source>
</evidence>
<name>A0A2I0A3I0_9ASPA</name>
<proteinExistence type="predicted"/>
<feature type="compositionally biased region" description="Basic residues" evidence="1">
    <location>
        <begin position="71"/>
        <end position="89"/>
    </location>
</feature>
<accession>A0A2I0A3I0</accession>
<organism evidence="2 3">
    <name type="scientific">Apostasia shenzhenica</name>
    <dbReference type="NCBI Taxonomy" id="1088818"/>
    <lineage>
        <taxon>Eukaryota</taxon>
        <taxon>Viridiplantae</taxon>
        <taxon>Streptophyta</taxon>
        <taxon>Embryophyta</taxon>
        <taxon>Tracheophyta</taxon>
        <taxon>Spermatophyta</taxon>
        <taxon>Magnoliopsida</taxon>
        <taxon>Liliopsida</taxon>
        <taxon>Asparagales</taxon>
        <taxon>Orchidaceae</taxon>
        <taxon>Apostasioideae</taxon>
        <taxon>Apostasia</taxon>
    </lineage>
</organism>
<evidence type="ECO:0000256" key="1">
    <source>
        <dbReference type="SAM" id="MobiDB-lite"/>
    </source>
</evidence>
<feature type="region of interest" description="Disordered" evidence="1">
    <location>
        <begin position="1"/>
        <end position="103"/>
    </location>
</feature>
<feature type="compositionally biased region" description="Pro residues" evidence="1">
    <location>
        <begin position="34"/>
        <end position="46"/>
    </location>
</feature>
<dbReference type="Proteomes" id="UP000236161">
    <property type="component" value="Unassembled WGS sequence"/>
</dbReference>
<dbReference type="AlphaFoldDB" id="A0A2I0A3I0"/>
<evidence type="ECO:0000313" key="3">
    <source>
        <dbReference type="Proteomes" id="UP000236161"/>
    </source>
</evidence>
<feature type="compositionally biased region" description="Low complexity" evidence="1">
    <location>
        <begin position="1"/>
        <end position="16"/>
    </location>
</feature>
<protein>
    <submittedName>
        <fullName evidence="2">Uncharacterized protein</fullName>
    </submittedName>
</protein>
<sequence length="103" mass="11502">MDYGSSRSSTSSTFPATRRRLSTAALSPTFPHLPFLPPPPQPPPAEPRPHSHRWKTTTTTKGTMKRETRRQGRARSRKGAPWRTRRRAGRGVLGGSRGRLQSS</sequence>
<dbReference type="EMBL" id="KZ452031">
    <property type="protein sequence ID" value="PKA50090.1"/>
    <property type="molecule type" value="Genomic_DNA"/>
</dbReference>
<reference evidence="2 3" key="1">
    <citation type="journal article" date="2017" name="Nature">
        <title>The Apostasia genome and the evolution of orchids.</title>
        <authorList>
            <person name="Zhang G.Q."/>
            <person name="Liu K.W."/>
            <person name="Li Z."/>
            <person name="Lohaus R."/>
            <person name="Hsiao Y.Y."/>
            <person name="Niu S.C."/>
            <person name="Wang J.Y."/>
            <person name="Lin Y.C."/>
            <person name="Xu Q."/>
            <person name="Chen L.J."/>
            <person name="Yoshida K."/>
            <person name="Fujiwara S."/>
            <person name="Wang Z.W."/>
            <person name="Zhang Y.Q."/>
            <person name="Mitsuda N."/>
            <person name="Wang M."/>
            <person name="Liu G.H."/>
            <person name="Pecoraro L."/>
            <person name="Huang H.X."/>
            <person name="Xiao X.J."/>
            <person name="Lin M."/>
            <person name="Wu X.Y."/>
            <person name="Wu W.L."/>
            <person name="Chen Y.Y."/>
            <person name="Chang S.B."/>
            <person name="Sakamoto S."/>
            <person name="Ohme-Takagi M."/>
            <person name="Yagi M."/>
            <person name="Zeng S.J."/>
            <person name="Shen C.Y."/>
            <person name="Yeh C.M."/>
            <person name="Luo Y.B."/>
            <person name="Tsai W.C."/>
            <person name="Van de Peer Y."/>
            <person name="Liu Z.J."/>
        </authorList>
    </citation>
    <scope>NUCLEOTIDE SEQUENCE [LARGE SCALE GENOMIC DNA]</scope>
    <source>
        <strain evidence="3">cv. Shenzhen</strain>
        <tissue evidence="2">Stem</tissue>
    </source>
</reference>